<dbReference type="EMBL" id="JAZGSY010000134">
    <property type="protein sequence ID" value="KAL1839951.1"/>
    <property type="molecule type" value="Genomic_DNA"/>
</dbReference>
<keyword evidence="12" id="KW-1185">Reference proteome</keyword>
<name>A0ABR3VEV7_HUMIN</name>
<evidence type="ECO:0000256" key="1">
    <source>
        <dbReference type="ARBA" id="ARBA00004225"/>
    </source>
</evidence>
<evidence type="ECO:0000256" key="4">
    <source>
        <dbReference type="ARBA" id="ARBA00022692"/>
    </source>
</evidence>
<keyword evidence="6 10" id="KW-1133">Transmembrane helix</keyword>
<evidence type="ECO:0000256" key="7">
    <source>
        <dbReference type="ARBA" id="ARBA00023128"/>
    </source>
</evidence>
<dbReference type="PANTHER" id="PTHR11153:SF6">
    <property type="entry name" value="SIDEROFLEXIN-5"/>
    <property type="match status" value="1"/>
</dbReference>
<evidence type="ECO:0000256" key="6">
    <source>
        <dbReference type="ARBA" id="ARBA00022989"/>
    </source>
</evidence>
<evidence type="ECO:0008006" key="13">
    <source>
        <dbReference type="Google" id="ProtNLM"/>
    </source>
</evidence>
<gene>
    <name evidence="11" type="ORF">VTJ49DRAFT_995</name>
</gene>
<feature type="transmembrane region" description="Helical" evidence="10">
    <location>
        <begin position="179"/>
        <end position="200"/>
    </location>
</feature>
<protein>
    <recommendedName>
        <fullName evidence="13">Sidoreflexin</fullName>
    </recommendedName>
</protein>
<dbReference type="Pfam" id="PF03820">
    <property type="entry name" value="SFXNs"/>
    <property type="match status" value="1"/>
</dbReference>
<keyword evidence="7" id="KW-0496">Mitochondrion</keyword>
<keyword evidence="4 10" id="KW-0812">Transmembrane</keyword>
<proteinExistence type="inferred from homology"/>
<feature type="transmembrane region" description="Helical" evidence="10">
    <location>
        <begin position="294"/>
        <end position="314"/>
    </location>
</feature>
<evidence type="ECO:0000313" key="12">
    <source>
        <dbReference type="Proteomes" id="UP001583172"/>
    </source>
</evidence>
<evidence type="ECO:0000256" key="8">
    <source>
        <dbReference type="ARBA" id="ARBA00023136"/>
    </source>
</evidence>
<sequence length="471" mass="51168">MSASLPGHRALPESQYDLNTYWGRVRHTAGITDPRTLFVGRAGLEQAKNLLVAYKQGQIQSMTPELWKAKKIVDSTLHPDTGEPVFLPFRMSCFVLSNLVVTAGMLTPNLGTRGTIAWQVANQSLNVAINYSNSNKSSPLSWSKIAQSYFLAVTASCSVAVGLNSLVPRLKRLSPSTRLVLGRLVPFAAVASAGALNVFLMRGEEMRTGIDVFPAQPKVPPSEKAAAADGPQQETTSNPESLGKSKKAATLAVAETAASRVFNSSPIMVIPPLVLVRLQRTEWLKRNPRWTTPVNLGLILLTSYAALPLALAAFPQRQRQHRADLHAFAAAPDDLANAFASRIGPFSNRASLRICIRGGTDSGQKLRINHYVTRRPARWLAFVYTCRQVHAEAISIIYRSHQFGLVDTDPEIQLDKAQSFLNAIGPANAGCLTDVQLNFPELRILGDAVEGNAQIVELADASLACLRLCSL</sequence>
<reference evidence="11 12" key="1">
    <citation type="journal article" date="2024" name="Commun. Biol.">
        <title>Comparative genomic analysis of thermophilic fungi reveals convergent evolutionary adaptations and gene losses.</title>
        <authorList>
            <person name="Steindorff A.S."/>
            <person name="Aguilar-Pontes M.V."/>
            <person name="Robinson A.J."/>
            <person name="Andreopoulos B."/>
            <person name="LaButti K."/>
            <person name="Kuo A."/>
            <person name="Mondo S."/>
            <person name="Riley R."/>
            <person name="Otillar R."/>
            <person name="Haridas S."/>
            <person name="Lipzen A."/>
            <person name="Grimwood J."/>
            <person name="Schmutz J."/>
            <person name="Clum A."/>
            <person name="Reid I.D."/>
            <person name="Moisan M.C."/>
            <person name="Butler G."/>
            <person name="Nguyen T.T.M."/>
            <person name="Dewar K."/>
            <person name="Conant G."/>
            <person name="Drula E."/>
            <person name="Henrissat B."/>
            <person name="Hansel C."/>
            <person name="Singer S."/>
            <person name="Hutchinson M.I."/>
            <person name="de Vries R.P."/>
            <person name="Natvig D.O."/>
            <person name="Powell A.J."/>
            <person name="Tsang A."/>
            <person name="Grigoriev I.V."/>
        </authorList>
    </citation>
    <scope>NUCLEOTIDE SEQUENCE [LARGE SCALE GENOMIC DNA]</scope>
    <source>
        <strain evidence="11 12">CBS 620.91</strain>
    </source>
</reference>
<feature type="transmembrane region" description="Helical" evidence="10">
    <location>
        <begin position="149"/>
        <end position="167"/>
    </location>
</feature>
<keyword evidence="5" id="KW-0029">Amino-acid transport</keyword>
<evidence type="ECO:0000256" key="9">
    <source>
        <dbReference type="SAM" id="MobiDB-lite"/>
    </source>
</evidence>
<evidence type="ECO:0000256" key="2">
    <source>
        <dbReference type="ARBA" id="ARBA00005974"/>
    </source>
</evidence>
<evidence type="ECO:0000256" key="3">
    <source>
        <dbReference type="ARBA" id="ARBA00022448"/>
    </source>
</evidence>
<dbReference type="PANTHER" id="PTHR11153">
    <property type="entry name" value="SIDEROFLEXIN"/>
    <property type="match status" value="1"/>
</dbReference>
<accession>A0ABR3VEV7</accession>
<evidence type="ECO:0000256" key="5">
    <source>
        <dbReference type="ARBA" id="ARBA00022970"/>
    </source>
</evidence>
<comment type="subcellular location">
    <subcellularLocation>
        <location evidence="1">Mitochondrion membrane</location>
        <topology evidence="1">Multi-pass membrane protein</topology>
    </subcellularLocation>
</comment>
<organism evidence="11 12">
    <name type="scientific">Humicola insolens</name>
    <name type="common">Soft-rot fungus</name>
    <dbReference type="NCBI Taxonomy" id="85995"/>
    <lineage>
        <taxon>Eukaryota</taxon>
        <taxon>Fungi</taxon>
        <taxon>Dikarya</taxon>
        <taxon>Ascomycota</taxon>
        <taxon>Pezizomycotina</taxon>
        <taxon>Sordariomycetes</taxon>
        <taxon>Sordariomycetidae</taxon>
        <taxon>Sordariales</taxon>
        <taxon>Chaetomiaceae</taxon>
        <taxon>Mycothermus</taxon>
    </lineage>
</organism>
<evidence type="ECO:0000313" key="11">
    <source>
        <dbReference type="EMBL" id="KAL1839951.1"/>
    </source>
</evidence>
<dbReference type="InterPro" id="IPR004686">
    <property type="entry name" value="Mtc"/>
</dbReference>
<dbReference type="Proteomes" id="UP001583172">
    <property type="component" value="Unassembled WGS sequence"/>
</dbReference>
<comment type="caution">
    <text evidence="11">The sequence shown here is derived from an EMBL/GenBank/DDBJ whole genome shotgun (WGS) entry which is preliminary data.</text>
</comment>
<keyword evidence="3" id="KW-0813">Transport</keyword>
<keyword evidence="8 10" id="KW-0472">Membrane</keyword>
<comment type="similarity">
    <text evidence="2">Belongs to the sideroflexin family.</text>
</comment>
<feature type="region of interest" description="Disordered" evidence="9">
    <location>
        <begin position="219"/>
        <end position="245"/>
    </location>
</feature>
<evidence type="ECO:0000256" key="10">
    <source>
        <dbReference type="SAM" id="Phobius"/>
    </source>
</evidence>